<keyword evidence="3" id="KW-1185">Reference proteome</keyword>
<dbReference type="RefSeq" id="WP_155097707.1">
    <property type="nucleotide sequence ID" value="NZ_WMIE01000074.1"/>
</dbReference>
<name>A0A6L6JKG2_9RHOB</name>
<reference evidence="2 3" key="1">
    <citation type="submission" date="2019-11" db="EMBL/GenBank/DDBJ databases">
        <authorList>
            <person name="Dong K."/>
        </authorList>
    </citation>
    <scope>NUCLEOTIDE SEQUENCE [LARGE SCALE GENOMIC DNA]</scope>
    <source>
        <strain evidence="2 3">NBRC 111993</strain>
    </source>
</reference>
<dbReference type="EMBL" id="WMIE01000074">
    <property type="protein sequence ID" value="MTH80361.1"/>
    <property type="molecule type" value="Genomic_DNA"/>
</dbReference>
<comment type="caution">
    <text evidence="2">The sequence shown here is derived from an EMBL/GenBank/DDBJ whole genome shotgun (WGS) entry which is preliminary data.</text>
</comment>
<accession>A0A6L6JKG2</accession>
<feature type="domain" description="Transposase IS30-like HTH" evidence="1">
    <location>
        <begin position="6"/>
        <end position="47"/>
    </location>
</feature>
<dbReference type="Pfam" id="PF13936">
    <property type="entry name" value="HTH_38"/>
    <property type="match status" value="1"/>
</dbReference>
<dbReference type="AlphaFoldDB" id="A0A6L6JKG2"/>
<organism evidence="2 3">
    <name type="scientific">Paracoccus aestuariivivens</name>
    <dbReference type="NCBI Taxonomy" id="1820333"/>
    <lineage>
        <taxon>Bacteria</taxon>
        <taxon>Pseudomonadati</taxon>
        <taxon>Pseudomonadota</taxon>
        <taxon>Alphaproteobacteria</taxon>
        <taxon>Rhodobacterales</taxon>
        <taxon>Paracoccaceae</taxon>
        <taxon>Paracoccus</taxon>
    </lineage>
</organism>
<evidence type="ECO:0000313" key="2">
    <source>
        <dbReference type="EMBL" id="MTH80361.1"/>
    </source>
</evidence>
<gene>
    <name evidence="2" type="ORF">GL286_22105</name>
</gene>
<sequence>MRRSFTNLTLDERRVIANMLRAKVPKTRIATMLGRDRSTIFRELRRNHEIWAKVGDA</sequence>
<proteinExistence type="predicted"/>
<evidence type="ECO:0000313" key="3">
    <source>
        <dbReference type="Proteomes" id="UP000478183"/>
    </source>
</evidence>
<dbReference type="InterPro" id="IPR025246">
    <property type="entry name" value="IS30-like_HTH"/>
</dbReference>
<dbReference type="Proteomes" id="UP000478183">
    <property type="component" value="Unassembled WGS sequence"/>
</dbReference>
<evidence type="ECO:0000259" key="1">
    <source>
        <dbReference type="Pfam" id="PF13936"/>
    </source>
</evidence>
<dbReference type="OrthoDB" id="9803231at2"/>
<protein>
    <submittedName>
        <fullName evidence="2">Helix-turn-helix domain-containing protein</fullName>
    </submittedName>
</protein>